<evidence type="ECO:0000313" key="2">
    <source>
        <dbReference type="Proteomes" id="UP000606786"/>
    </source>
</evidence>
<evidence type="ECO:0000313" key="1">
    <source>
        <dbReference type="EMBL" id="CAD7014436.1"/>
    </source>
</evidence>
<dbReference type="AlphaFoldDB" id="A0A811VGB2"/>
<feature type="non-terminal residue" evidence="1">
    <location>
        <position position="1"/>
    </location>
</feature>
<organism evidence="1 2">
    <name type="scientific">Ceratitis capitata</name>
    <name type="common">Mediterranean fruit fly</name>
    <name type="synonym">Tephritis capitata</name>
    <dbReference type="NCBI Taxonomy" id="7213"/>
    <lineage>
        <taxon>Eukaryota</taxon>
        <taxon>Metazoa</taxon>
        <taxon>Ecdysozoa</taxon>
        <taxon>Arthropoda</taxon>
        <taxon>Hexapoda</taxon>
        <taxon>Insecta</taxon>
        <taxon>Pterygota</taxon>
        <taxon>Neoptera</taxon>
        <taxon>Endopterygota</taxon>
        <taxon>Diptera</taxon>
        <taxon>Brachycera</taxon>
        <taxon>Muscomorpha</taxon>
        <taxon>Tephritoidea</taxon>
        <taxon>Tephritidae</taxon>
        <taxon>Ceratitis</taxon>
        <taxon>Ceratitis</taxon>
    </lineage>
</organism>
<dbReference type="Proteomes" id="UP000606786">
    <property type="component" value="Unassembled WGS sequence"/>
</dbReference>
<name>A0A811VGB2_CERCA</name>
<accession>A0A811VGB2</accession>
<comment type="caution">
    <text evidence="1">The sequence shown here is derived from an EMBL/GenBank/DDBJ whole genome shotgun (WGS) entry which is preliminary data.</text>
</comment>
<keyword evidence="2" id="KW-1185">Reference proteome</keyword>
<gene>
    <name evidence="1" type="ORF">CCAP1982_LOCUS22432</name>
</gene>
<sequence>SISISATIVHDRVISHAVHLPQRLHRRGKLHFAAQTVQVGVTNRLKSLTAAIAQPHSHQQPSNHFRGLKTSNVEAGNYSLVYGCSRGIAHLEKKCNGIHSCCTTIITLKYI</sequence>
<protein>
    <submittedName>
        <fullName evidence="1">(Mediterranean fruit fly) hypothetical protein</fullName>
    </submittedName>
</protein>
<dbReference type="EMBL" id="CAJHJT010000056">
    <property type="protein sequence ID" value="CAD7014436.1"/>
    <property type="molecule type" value="Genomic_DNA"/>
</dbReference>
<proteinExistence type="predicted"/>
<reference evidence="1" key="1">
    <citation type="submission" date="2020-11" db="EMBL/GenBank/DDBJ databases">
        <authorList>
            <person name="Whitehead M."/>
        </authorList>
    </citation>
    <scope>NUCLEOTIDE SEQUENCE</scope>
    <source>
        <strain evidence="1">EGII</strain>
    </source>
</reference>